<protein>
    <recommendedName>
        <fullName evidence="4">DUF992 domain-containing protein</fullName>
    </recommendedName>
</protein>
<evidence type="ECO:0000313" key="2">
    <source>
        <dbReference type="EMBL" id="GGF53681.1"/>
    </source>
</evidence>
<comment type="caution">
    <text evidence="2">The sequence shown here is derived from an EMBL/GenBank/DDBJ whole genome shotgun (WGS) entry which is preliminary data.</text>
</comment>
<reference evidence="2" key="2">
    <citation type="submission" date="2020-09" db="EMBL/GenBank/DDBJ databases">
        <authorList>
            <person name="Sun Q."/>
            <person name="Sedlacek I."/>
        </authorList>
    </citation>
    <scope>NUCLEOTIDE SEQUENCE</scope>
    <source>
        <strain evidence="2">CCM 7897</strain>
    </source>
</reference>
<dbReference type="RefSeq" id="WP_188576179.1">
    <property type="nucleotide sequence ID" value="NZ_BMCT01000001.1"/>
</dbReference>
<reference evidence="2" key="1">
    <citation type="journal article" date="2014" name="Int. J. Syst. Evol. Microbiol.">
        <title>Complete genome sequence of Corynebacterium casei LMG S-19264T (=DSM 44701T), isolated from a smear-ripened cheese.</title>
        <authorList>
            <consortium name="US DOE Joint Genome Institute (JGI-PGF)"/>
            <person name="Walter F."/>
            <person name="Albersmeier A."/>
            <person name="Kalinowski J."/>
            <person name="Ruckert C."/>
        </authorList>
    </citation>
    <scope>NUCLEOTIDE SEQUENCE</scope>
    <source>
        <strain evidence="2">CCM 7897</strain>
    </source>
</reference>
<keyword evidence="3" id="KW-1185">Reference proteome</keyword>
<keyword evidence="1" id="KW-0732">Signal</keyword>
<dbReference type="EMBL" id="BMCT01000001">
    <property type="protein sequence ID" value="GGF53681.1"/>
    <property type="molecule type" value="Genomic_DNA"/>
</dbReference>
<accession>A0A917BRU5</accession>
<dbReference type="InterPro" id="IPR009333">
    <property type="entry name" value="DUF992"/>
</dbReference>
<gene>
    <name evidence="2" type="ORF">GCM10007301_11430</name>
</gene>
<feature type="chain" id="PRO_5038010398" description="DUF992 domain-containing protein" evidence="1">
    <location>
        <begin position="22"/>
        <end position="160"/>
    </location>
</feature>
<dbReference type="Proteomes" id="UP000606044">
    <property type="component" value="Unassembled WGS sequence"/>
</dbReference>
<proteinExistence type="predicted"/>
<evidence type="ECO:0000313" key="3">
    <source>
        <dbReference type="Proteomes" id="UP000606044"/>
    </source>
</evidence>
<evidence type="ECO:0008006" key="4">
    <source>
        <dbReference type="Google" id="ProtNLM"/>
    </source>
</evidence>
<organism evidence="2 3">
    <name type="scientific">Azorhizobium oxalatiphilum</name>
    <dbReference type="NCBI Taxonomy" id="980631"/>
    <lineage>
        <taxon>Bacteria</taxon>
        <taxon>Pseudomonadati</taxon>
        <taxon>Pseudomonadota</taxon>
        <taxon>Alphaproteobacteria</taxon>
        <taxon>Hyphomicrobiales</taxon>
        <taxon>Xanthobacteraceae</taxon>
        <taxon>Azorhizobium</taxon>
    </lineage>
</organism>
<dbReference type="AlphaFoldDB" id="A0A917BRU5"/>
<name>A0A917BRU5_9HYPH</name>
<dbReference type="Pfam" id="PF06186">
    <property type="entry name" value="DUF992"/>
    <property type="match status" value="1"/>
</dbReference>
<sequence>MKTIVKAGFAAALACAGLAFAAPASAQSVQIGTLVCTVQPNVAFVVGSVRNLDCSLRPATRSTRAGKYAGTIRRFGLDIGMSGKQTLVWGVLAPTRRVSPGDLAGTYVGASANAAVGVGLGANALIGGSRNAITLQPISVEGGTGVNLGLTVSDLTLTVR</sequence>
<evidence type="ECO:0000256" key="1">
    <source>
        <dbReference type="SAM" id="SignalP"/>
    </source>
</evidence>
<feature type="signal peptide" evidence="1">
    <location>
        <begin position="1"/>
        <end position="21"/>
    </location>
</feature>